<gene>
    <name evidence="1" type="ORF">E1292_23675</name>
</gene>
<dbReference type="PANTHER" id="PTHR43784:SF2">
    <property type="entry name" value="GDSL-LIKE LIPASE_ACYLHYDROLASE, PUTATIVE (AFU_ORTHOLOGUE AFUA_2G00820)-RELATED"/>
    <property type="match status" value="1"/>
</dbReference>
<evidence type="ECO:0000313" key="2">
    <source>
        <dbReference type="Proteomes" id="UP000295258"/>
    </source>
</evidence>
<dbReference type="AlphaFoldDB" id="A0A4R4VI51"/>
<feature type="non-terminal residue" evidence="1">
    <location>
        <position position="65"/>
    </location>
</feature>
<dbReference type="PANTHER" id="PTHR43784">
    <property type="entry name" value="GDSL-LIKE LIPASE/ACYLHYDROLASE, PUTATIVE (AFU_ORTHOLOGUE AFUA_2G00820)-RELATED"/>
    <property type="match status" value="1"/>
</dbReference>
<name>A0A4R4VI51_9ACTN</name>
<dbReference type="EMBL" id="SMKO01000065">
    <property type="protein sequence ID" value="TDD02423.1"/>
    <property type="molecule type" value="Genomic_DNA"/>
</dbReference>
<keyword evidence="1" id="KW-0378">Hydrolase</keyword>
<proteinExistence type="predicted"/>
<organism evidence="1 2">
    <name type="scientific">Nonomuraea deserti</name>
    <dbReference type="NCBI Taxonomy" id="1848322"/>
    <lineage>
        <taxon>Bacteria</taxon>
        <taxon>Bacillati</taxon>
        <taxon>Actinomycetota</taxon>
        <taxon>Actinomycetes</taxon>
        <taxon>Streptosporangiales</taxon>
        <taxon>Streptosporangiaceae</taxon>
        <taxon>Nonomuraea</taxon>
    </lineage>
</organism>
<comment type="caution">
    <text evidence="1">The sequence shown here is derived from an EMBL/GenBank/DDBJ whole genome shotgun (WGS) entry which is preliminary data.</text>
</comment>
<dbReference type="InterPro" id="IPR053140">
    <property type="entry name" value="GDSL_Rv0518-like"/>
</dbReference>
<dbReference type="Proteomes" id="UP000295258">
    <property type="component" value="Unassembled WGS sequence"/>
</dbReference>
<sequence>MPQLTEPGNMPPPPYTKDGLVLAGSTLRQSVRVSAGGSRLRVRFSNAFGGAPLPITAASVALPEG</sequence>
<protein>
    <submittedName>
        <fullName evidence="1">SGNH/GDSL hydrolase family protein</fullName>
    </submittedName>
</protein>
<accession>A0A4R4VI51</accession>
<reference evidence="1 2" key="1">
    <citation type="submission" date="2019-03" db="EMBL/GenBank/DDBJ databases">
        <title>Draft genome sequences of novel Actinobacteria.</title>
        <authorList>
            <person name="Sahin N."/>
            <person name="Ay H."/>
            <person name="Saygin H."/>
        </authorList>
    </citation>
    <scope>NUCLEOTIDE SEQUENCE [LARGE SCALE GENOMIC DNA]</scope>
    <source>
        <strain evidence="1 2">KC310</strain>
    </source>
</reference>
<dbReference type="GO" id="GO:0016787">
    <property type="term" value="F:hydrolase activity"/>
    <property type="evidence" value="ECO:0007669"/>
    <property type="project" value="UniProtKB-KW"/>
</dbReference>
<evidence type="ECO:0000313" key="1">
    <source>
        <dbReference type="EMBL" id="TDD02423.1"/>
    </source>
</evidence>
<keyword evidence="2" id="KW-1185">Reference proteome</keyword>